<dbReference type="InterPro" id="IPR002293">
    <property type="entry name" value="AA/rel_permease1"/>
</dbReference>
<keyword evidence="3 6" id="KW-0812">Transmembrane</keyword>
<gene>
    <name evidence="7" type="ORF">BDP27DRAFT_227316</name>
</gene>
<keyword evidence="5 6" id="KW-0472">Membrane</keyword>
<evidence type="ECO:0000256" key="1">
    <source>
        <dbReference type="ARBA" id="ARBA00004141"/>
    </source>
</evidence>
<evidence type="ECO:0000313" key="8">
    <source>
        <dbReference type="Proteomes" id="UP000772434"/>
    </source>
</evidence>
<accession>A0A9P5U2P6</accession>
<dbReference type="EMBL" id="JADNRY010000140">
    <property type="protein sequence ID" value="KAF9063679.1"/>
    <property type="molecule type" value="Genomic_DNA"/>
</dbReference>
<dbReference type="Pfam" id="PF13520">
    <property type="entry name" value="AA_permease_2"/>
    <property type="match status" value="1"/>
</dbReference>
<feature type="transmembrane region" description="Helical" evidence="6">
    <location>
        <begin position="139"/>
        <end position="165"/>
    </location>
</feature>
<feature type="transmembrane region" description="Helical" evidence="6">
    <location>
        <begin position="98"/>
        <end position="119"/>
    </location>
</feature>
<dbReference type="GO" id="GO:0022857">
    <property type="term" value="F:transmembrane transporter activity"/>
    <property type="evidence" value="ECO:0007669"/>
    <property type="project" value="InterPro"/>
</dbReference>
<feature type="transmembrane region" description="Helical" evidence="6">
    <location>
        <begin position="74"/>
        <end position="92"/>
    </location>
</feature>
<evidence type="ECO:0000256" key="3">
    <source>
        <dbReference type="ARBA" id="ARBA00022692"/>
    </source>
</evidence>
<feature type="transmembrane region" description="Helical" evidence="6">
    <location>
        <begin position="171"/>
        <end position="192"/>
    </location>
</feature>
<keyword evidence="4 6" id="KW-1133">Transmembrane helix</keyword>
<feature type="non-terminal residue" evidence="7">
    <location>
        <position position="1"/>
    </location>
</feature>
<sequence>TSFPLAEIYHQATESVAATFVLLFIILLAEIASLLGCYVVLGRSWWALARDNATPFSEYFIEVSVKLSCPVRSTLLCLILCIGLGAIQLGSPTAFSDLVGSSIILTATSYLLAILPHLLSRLSPSGPNVIKGPFWMGPFLGPVVNALAVLFIILTNIIYCFPYFLPANDVSVSYNSVILVGLSLLTGAWWFIHGRKRYPGTSVPHLDEKRKITEDII</sequence>
<name>A0A9P5U2P6_9AGAR</name>
<comment type="caution">
    <text evidence="7">The sequence shown here is derived from an EMBL/GenBank/DDBJ whole genome shotgun (WGS) entry which is preliminary data.</text>
</comment>
<evidence type="ECO:0000256" key="6">
    <source>
        <dbReference type="SAM" id="Phobius"/>
    </source>
</evidence>
<dbReference type="Proteomes" id="UP000772434">
    <property type="component" value="Unassembled WGS sequence"/>
</dbReference>
<protein>
    <recommendedName>
        <fullName evidence="9">Amino acid transporter</fullName>
    </recommendedName>
</protein>
<evidence type="ECO:0008006" key="9">
    <source>
        <dbReference type="Google" id="ProtNLM"/>
    </source>
</evidence>
<keyword evidence="8" id="KW-1185">Reference proteome</keyword>
<feature type="transmembrane region" description="Helical" evidence="6">
    <location>
        <begin position="20"/>
        <end position="41"/>
    </location>
</feature>
<reference evidence="7" key="1">
    <citation type="submission" date="2020-11" db="EMBL/GenBank/DDBJ databases">
        <authorList>
            <consortium name="DOE Joint Genome Institute"/>
            <person name="Ahrendt S."/>
            <person name="Riley R."/>
            <person name="Andreopoulos W."/>
            <person name="Labutti K."/>
            <person name="Pangilinan J."/>
            <person name="Ruiz-Duenas F.J."/>
            <person name="Barrasa J.M."/>
            <person name="Sanchez-Garcia M."/>
            <person name="Camarero S."/>
            <person name="Miyauchi S."/>
            <person name="Serrano A."/>
            <person name="Linde D."/>
            <person name="Babiker R."/>
            <person name="Drula E."/>
            <person name="Ayuso-Fernandez I."/>
            <person name="Pacheco R."/>
            <person name="Padilla G."/>
            <person name="Ferreira P."/>
            <person name="Barriuso J."/>
            <person name="Kellner H."/>
            <person name="Castanera R."/>
            <person name="Alfaro M."/>
            <person name="Ramirez L."/>
            <person name="Pisabarro A.G."/>
            <person name="Kuo A."/>
            <person name="Tritt A."/>
            <person name="Lipzen A."/>
            <person name="He G."/>
            <person name="Yan M."/>
            <person name="Ng V."/>
            <person name="Cullen D."/>
            <person name="Martin F."/>
            <person name="Rosso M.-N."/>
            <person name="Henrissat B."/>
            <person name="Hibbett D."/>
            <person name="Martinez A.T."/>
            <person name="Grigoriev I.V."/>
        </authorList>
    </citation>
    <scope>NUCLEOTIDE SEQUENCE</scope>
    <source>
        <strain evidence="7">AH 40177</strain>
    </source>
</reference>
<dbReference type="GO" id="GO:0016020">
    <property type="term" value="C:membrane"/>
    <property type="evidence" value="ECO:0007669"/>
    <property type="project" value="UniProtKB-SubCell"/>
</dbReference>
<keyword evidence="2" id="KW-0813">Transport</keyword>
<dbReference type="OrthoDB" id="3900342at2759"/>
<evidence type="ECO:0000256" key="5">
    <source>
        <dbReference type="ARBA" id="ARBA00023136"/>
    </source>
</evidence>
<evidence type="ECO:0000256" key="2">
    <source>
        <dbReference type="ARBA" id="ARBA00022448"/>
    </source>
</evidence>
<evidence type="ECO:0000256" key="4">
    <source>
        <dbReference type="ARBA" id="ARBA00022989"/>
    </source>
</evidence>
<organism evidence="7 8">
    <name type="scientific">Rhodocollybia butyracea</name>
    <dbReference type="NCBI Taxonomy" id="206335"/>
    <lineage>
        <taxon>Eukaryota</taxon>
        <taxon>Fungi</taxon>
        <taxon>Dikarya</taxon>
        <taxon>Basidiomycota</taxon>
        <taxon>Agaricomycotina</taxon>
        <taxon>Agaricomycetes</taxon>
        <taxon>Agaricomycetidae</taxon>
        <taxon>Agaricales</taxon>
        <taxon>Marasmiineae</taxon>
        <taxon>Omphalotaceae</taxon>
        <taxon>Rhodocollybia</taxon>
    </lineage>
</organism>
<dbReference type="Gene3D" id="1.20.1740.10">
    <property type="entry name" value="Amino acid/polyamine transporter I"/>
    <property type="match status" value="1"/>
</dbReference>
<proteinExistence type="predicted"/>
<evidence type="ECO:0000313" key="7">
    <source>
        <dbReference type="EMBL" id="KAF9063679.1"/>
    </source>
</evidence>
<comment type="subcellular location">
    <subcellularLocation>
        <location evidence="1">Membrane</location>
        <topology evidence="1">Multi-pass membrane protein</topology>
    </subcellularLocation>
</comment>
<dbReference type="PANTHER" id="PTHR45649">
    <property type="entry name" value="AMINO-ACID PERMEASE BAT1"/>
    <property type="match status" value="1"/>
</dbReference>
<dbReference type="PANTHER" id="PTHR45649:SF27">
    <property type="entry name" value="CHOLINE TRANSPORTER (EUROFUNG)"/>
    <property type="match status" value="1"/>
</dbReference>
<dbReference type="AlphaFoldDB" id="A0A9P5U2P6"/>